<gene>
    <name evidence="11" type="ORF">IFM89_033395</name>
</gene>
<name>A0A835HZF1_9MAGN</name>
<dbReference type="PANTHER" id="PTHR47172:SF1">
    <property type="entry name" value="GATA TRANSCRIPTION FACTOR 15"/>
    <property type="match status" value="1"/>
</dbReference>
<evidence type="ECO:0000256" key="4">
    <source>
        <dbReference type="ARBA" id="ARBA00023015"/>
    </source>
</evidence>
<dbReference type="Gene3D" id="3.30.50.10">
    <property type="entry name" value="Erythroid Transcription Factor GATA-1, subunit A"/>
    <property type="match status" value="1"/>
</dbReference>
<evidence type="ECO:0000256" key="2">
    <source>
        <dbReference type="ARBA" id="ARBA00022771"/>
    </source>
</evidence>
<evidence type="ECO:0000256" key="9">
    <source>
        <dbReference type="SAM" id="MobiDB-lite"/>
    </source>
</evidence>
<keyword evidence="5" id="KW-0804">Transcription</keyword>
<sequence>MMDLSEKGSGSQDMKKCCVDCKTTKTPLWRGGPAGPKTLCNACGIKHRKRRRGGGQVSNREGSEEKQKKEIRSSTKEIKNDNSSSNKLDVSLKLRLMTLGRQVLLRRSNMEKQRRLGLCEEEQAAVLLMALSSGSVYG</sequence>
<keyword evidence="3" id="KW-0862">Zinc</keyword>
<dbReference type="SUPFAM" id="SSF57716">
    <property type="entry name" value="Glucocorticoid receptor-like (DNA-binding domain)"/>
    <property type="match status" value="1"/>
</dbReference>
<keyword evidence="1" id="KW-0479">Metal-binding</keyword>
<reference evidence="11 12" key="1">
    <citation type="submission" date="2020-10" db="EMBL/GenBank/DDBJ databases">
        <title>The Coptis chinensis genome and diversification of protoberbering-type alkaloids.</title>
        <authorList>
            <person name="Wang B."/>
            <person name="Shu S."/>
            <person name="Song C."/>
            <person name="Liu Y."/>
        </authorList>
    </citation>
    <scope>NUCLEOTIDE SEQUENCE [LARGE SCALE GENOMIC DNA]</scope>
    <source>
        <strain evidence="11">HL-2020</strain>
        <tissue evidence="11">Leaf</tissue>
    </source>
</reference>
<dbReference type="EMBL" id="JADFTS010000005">
    <property type="protein sequence ID" value="KAF9607188.1"/>
    <property type="molecule type" value="Genomic_DNA"/>
</dbReference>
<comment type="similarity">
    <text evidence="6">Belongs to the type IV zinc-finger family. Class B subfamily.</text>
</comment>
<dbReference type="PROSITE" id="PS50114">
    <property type="entry name" value="GATA_ZN_FINGER_2"/>
    <property type="match status" value="1"/>
</dbReference>
<dbReference type="GO" id="GO:0043565">
    <property type="term" value="F:sequence-specific DNA binding"/>
    <property type="evidence" value="ECO:0007669"/>
    <property type="project" value="InterPro"/>
</dbReference>
<keyword evidence="2 8" id="KW-0863">Zinc-finger</keyword>
<dbReference type="PROSITE" id="PS00344">
    <property type="entry name" value="GATA_ZN_FINGER_1"/>
    <property type="match status" value="1"/>
</dbReference>
<feature type="region of interest" description="Disordered" evidence="9">
    <location>
        <begin position="47"/>
        <end position="85"/>
    </location>
</feature>
<evidence type="ECO:0000256" key="8">
    <source>
        <dbReference type="PROSITE-ProRule" id="PRU00094"/>
    </source>
</evidence>
<keyword evidence="4" id="KW-0805">Transcription regulation</keyword>
<evidence type="ECO:0000256" key="6">
    <source>
        <dbReference type="ARBA" id="ARBA00024019"/>
    </source>
</evidence>
<dbReference type="GO" id="GO:0006355">
    <property type="term" value="P:regulation of DNA-templated transcription"/>
    <property type="evidence" value="ECO:0007669"/>
    <property type="project" value="InterPro"/>
</dbReference>
<dbReference type="InterPro" id="IPR000679">
    <property type="entry name" value="Znf_GATA"/>
</dbReference>
<comment type="caution">
    <text evidence="11">The sequence shown here is derived from an EMBL/GenBank/DDBJ whole genome shotgun (WGS) entry which is preliminary data.</text>
</comment>
<evidence type="ECO:0000313" key="11">
    <source>
        <dbReference type="EMBL" id="KAF9607188.1"/>
    </source>
</evidence>
<keyword evidence="12" id="KW-1185">Reference proteome</keyword>
<evidence type="ECO:0000256" key="7">
    <source>
        <dbReference type="ARBA" id="ARBA00037539"/>
    </source>
</evidence>
<evidence type="ECO:0000256" key="3">
    <source>
        <dbReference type="ARBA" id="ARBA00022833"/>
    </source>
</evidence>
<evidence type="ECO:0000259" key="10">
    <source>
        <dbReference type="PROSITE" id="PS50114"/>
    </source>
</evidence>
<dbReference type="OrthoDB" id="2162994at2759"/>
<evidence type="ECO:0000313" key="12">
    <source>
        <dbReference type="Proteomes" id="UP000631114"/>
    </source>
</evidence>
<organism evidence="11 12">
    <name type="scientific">Coptis chinensis</name>
    <dbReference type="NCBI Taxonomy" id="261450"/>
    <lineage>
        <taxon>Eukaryota</taxon>
        <taxon>Viridiplantae</taxon>
        <taxon>Streptophyta</taxon>
        <taxon>Embryophyta</taxon>
        <taxon>Tracheophyta</taxon>
        <taxon>Spermatophyta</taxon>
        <taxon>Magnoliopsida</taxon>
        <taxon>Ranunculales</taxon>
        <taxon>Ranunculaceae</taxon>
        <taxon>Coptidoideae</taxon>
        <taxon>Coptis</taxon>
    </lineage>
</organism>
<dbReference type="Proteomes" id="UP000631114">
    <property type="component" value="Unassembled WGS sequence"/>
</dbReference>
<dbReference type="GO" id="GO:0008270">
    <property type="term" value="F:zinc ion binding"/>
    <property type="evidence" value="ECO:0007669"/>
    <property type="project" value="UniProtKB-KW"/>
</dbReference>
<feature type="domain" description="GATA-type" evidence="10">
    <location>
        <begin position="18"/>
        <end position="48"/>
    </location>
</feature>
<dbReference type="PANTHER" id="PTHR47172">
    <property type="entry name" value="OS01G0976800 PROTEIN"/>
    <property type="match status" value="1"/>
</dbReference>
<comment type="function">
    <text evidence="7">Transcriptional regulator that specifically binds 5'-GATA-3' or 5'-GAT-3' motifs within gene promoters.</text>
</comment>
<dbReference type="InterPro" id="IPR013088">
    <property type="entry name" value="Znf_NHR/GATA"/>
</dbReference>
<dbReference type="CDD" id="cd00202">
    <property type="entry name" value="ZnF_GATA"/>
    <property type="match status" value="1"/>
</dbReference>
<feature type="compositionally biased region" description="Basic and acidic residues" evidence="9">
    <location>
        <begin position="61"/>
        <end position="80"/>
    </location>
</feature>
<dbReference type="SMART" id="SM00401">
    <property type="entry name" value="ZnF_GATA"/>
    <property type="match status" value="1"/>
</dbReference>
<accession>A0A835HZF1</accession>
<proteinExistence type="inferred from homology"/>
<protein>
    <recommendedName>
        <fullName evidence="10">GATA-type domain-containing protein</fullName>
    </recommendedName>
</protein>
<dbReference type="Pfam" id="PF00320">
    <property type="entry name" value="GATA"/>
    <property type="match status" value="1"/>
</dbReference>
<dbReference type="AlphaFoldDB" id="A0A835HZF1"/>
<evidence type="ECO:0000256" key="5">
    <source>
        <dbReference type="ARBA" id="ARBA00023163"/>
    </source>
</evidence>
<evidence type="ECO:0000256" key="1">
    <source>
        <dbReference type="ARBA" id="ARBA00022723"/>
    </source>
</evidence>